<gene>
    <name evidence="1" type="ORF">SAMN05444337_2197</name>
</gene>
<dbReference type="InterPro" id="IPR049804">
    <property type="entry name" value="Choice_anch_L"/>
</dbReference>
<protein>
    <submittedName>
        <fullName evidence="1">Gliding motility-associated C-terminal domain-containing protein</fullName>
    </submittedName>
</protein>
<dbReference type="Gene3D" id="2.60.40.10">
    <property type="entry name" value="Immunoglobulins"/>
    <property type="match status" value="1"/>
</dbReference>
<dbReference type="Pfam" id="PF13585">
    <property type="entry name" value="CHU_C"/>
    <property type="match status" value="1"/>
</dbReference>
<name>A0A1M6K6B2_9FLAO</name>
<dbReference type="InterPro" id="IPR026341">
    <property type="entry name" value="T9SS_type_B"/>
</dbReference>
<reference evidence="1 2" key="1">
    <citation type="submission" date="2016-11" db="EMBL/GenBank/DDBJ databases">
        <authorList>
            <person name="Jaros S."/>
            <person name="Januszkiewicz K."/>
            <person name="Wedrychowicz H."/>
        </authorList>
    </citation>
    <scope>NUCLEOTIDE SEQUENCE [LARGE SCALE GENOMIC DNA]</scope>
    <source>
        <strain evidence="1 2">DSM 22807</strain>
    </source>
</reference>
<evidence type="ECO:0000313" key="2">
    <source>
        <dbReference type="Proteomes" id="UP000184232"/>
    </source>
</evidence>
<evidence type="ECO:0000313" key="1">
    <source>
        <dbReference type="EMBL" id="SHJ54516.1"/>
    </source>
</evidence>
<dbReference type="OrthoDB" id="9765926at2"/>
<dbReference type="InterPro" id="IPR013783">
    <property type="entry name" value="Ig-like_fold"/>
</dbReference>
<dbReference type="Proteomes" id="UP000184232">
    <property type="component" value="Unassembled WGS sequence"/>
</dbReference>
<organism evidence="1 2">
    <name type="scientific">Flavobacterium haoranii</name>
    <dbReference type="NCBI Taxonomy" id="683124"/>
    <lineage>
        <taxon>Bacteria</taxon>
        <taxon>Pseudomonadati</taxon>
        <taxon>Bacteroidota</taxon>
        <taxon>Flavobacteriia</taxon>
        <taxon>Flavobacteriales</taxon>
        <taxon>Flavobacteriaceae</taxon>
        <taxon>Flavobacterium</taxon>
    </lineage>
</organism>
<dbReference type="RefSeq" id="WP_072784971.1">
    <property type="nucleotide sequence ID" value="NZ_CP045292.1"/>
</dbReference>
<dbReference type="STRING" id="683124.SAMN05444337_2197"/>
<keyword evidence="2" id="KW-1185">Reference proteome</keyword>
<sequence length="673" mass="73818">MKVKHIIYFFAILQWQFGISQYIAVDNTYTAENLVKQVLFNNSCGNVTNVSVSGGNWGNGQQSWGRFDANGSSFPFQDGIILSTGKIDNAVGPNTTLSDDGNNMGWNGDTDLNQALNISNSINATTLEFDFTPLGNHISFQYIFSSEEYHGNAPCNYSDGFAFLLKEVGTSNYQNLALIPGTNIPVKVTSVHPNIPGACGPQNEQYFDAFNGTNHPTNYNGQTVVLTAEANVVAGQVYHIKLVIADEGNFRYDSAIFLKGGSFTFDFDLGDDRTIANENPVCFDETVTLDGTSFSTTTYQWYFNNNIIPGETNSTLTLNPPYNTLANGLYSVIVDAGDPCERRGDINLDFSEDLQAVDNTFVKCDDDQTQDGFAQITATEIASIISNLFPTLPSNYNVALFANPTDTTPIAIPYTNNTAFTETLYAKITNFNCYANNAFPVNISIQTFGEVINDETIGLCAGNTAVLQANLGYTYLWNTGETTSSISVTSAGTYSVVLTNANSCTQTKTFTVIGSQIATLIDIITTDFEDNNTAEIVVSAGGDYEFSLNGIDYQDSSIFYNLGEGQYTVFVNDKNGCGQISATFYILNYPKFFSPNNDGYNDEWTIKNLDKKGLLASKIYIFDRFGKLIQQIIPGEKGWNGTYNGKKIPADDYWFILELANGETIKGHFALLR</sequence>
<dbReference type="NCBIfam" id="NF038133">
    <property type="entry name" value="choice_anch_L"/>
    <property type="match status" value="1"/>
</dbReference>
<dbReference type="NCBIfam" id="TIGR04131">
    <property type="entry name" value="Bac_Flav_CTERM"/>
    <property type="match status" value="1"/>
</dbReference>
<dbReference type="EMBL" id="FQZH01000004">
    <property type="protein sequence ID" value="SHJ54516.1"/>
    <property type="molecule type" value="Genomic_DNA"/>
</dbReference>
<dbReference type="AlphaFoldDB" id="A0A1M6K6B2"/>
<proteinExistence type="predicted"/>
<accession>A0A1M6K6B2</accession>